<reference evidence="14" key="1">
    <citation type="submission" date="2016-09" db="EMBL/GenBank/DDBJ databases">
        <title>Genome sequence of Chlorobaculum limnaeum.</title>
        <authorList>
            <person name="Liu Z."/>
            <person name="Tank M."/>
            <person name="Bryant D.A."/>
        </authorList>
    </citation>
    <scope>NUCLEOTIDE SEQUENCE [LARGE SCALE GENOMIC DNA]</scope>
    <source>
        <strain evidence="14">DSM 1677</strain>
    </source>
</reference>
<dbReference type="Proteomes" id="UP000095185">
    <property type="component" value="Chromosome"/>
</dbReference>
<keyword evidence="6" id="KW-0238">DNA-binding</keyword>
<keyword evidence="15" id="KW-1185">Reference proteome</keyword>
<evidence type="ECO:0000256" key="4">
    <source>
        <dbReference type="ARBA" id="ARBA00022806"/>
    </source>
</evidence>
<sequence>MKLTGQQRNAVQHLGHTVITACPGSGKTRTIIAKVLRCIDELSGTPRKVACITYTNTAVHEIENRIRASGAATSEGCYEVSTIHAFCQANILGKYHWMMEAYKDGYIVLPSDHDAYIELVKEIGDRYSLTDVERSKFEELGRKPDGTPISAVIPAKAALAFWDELEKRGYIDFCNIVYHSYQLVRDNPSIAHNLSCRFAYILVDEFQDTSALQVELLALIHDVGHTIFFLVGDPEQSIYSFAGADRKLMEAFSQVIGAKGFPLSGNFRATQPLVEHAERLIARHPPMVSTSKTSAFYPSVFYEHTQDSFSAITDFFLPFLEANEISYGHTAILAQNWFVLSPLGKQLREYGIPVVGPGTRPYKRKYLLGRIAEQVCAYLESSDPEILYRTEKELFMIANELTGRPYFRIFSYKGMRVVHLLMRMGDSLRQTHEAATEWLYAVAPAFEEILIEEEILPVNYKGCLSESCDEMFAEMRAHNIDVTNMALADLGILADPRKSMKLMTMHGAKGREFEAVAIICAHDGLVPYYNYYNQLSHAGLEEARRLFYVAMTRAERALWIFSSFNNRRQPPSRFIQEIGLHVS</sequence>
<dbReference type="OrthoDB" id="9810135at2"/>
<dbReference type="InterPro" id="IPR014016">
    <property type="entry name" value="UvrD-like_ATP-bd"/>
</dbReference>
<feature type="binding site" evidence="12">
    <location>
        <begin position="21"/>
        <end position="28"/>
    </location>
    <ligand>
        <name>ATP</name>
        <dbReference type="ChEBI" id="CHEBI:30616"/>
    </ligand>
</feature>
<evidence type="ECO:0000313" key="14">
    <source>
        <dbReference type="EMBL" id="AOS83065.1"/>
    </source>
</evidence>
<evidence type="ECO:0000256" key="8">
    <source>
        <dbReference type="ARBA" id="ARBA00034617"/>
    </source>
</evidence>
<protein>
    <recommendedName>
        <fullName evidence="9">DNA 3'-5' helicase</fullName>
        <ecNumber evidence="9">5.6.2.4</ecNumber>
    </recommendedName>
    <alternativeName>
        <fullName evidence="10">DNA 3'-5' helicase II</fullName>
    </alternativeName>
</protein>
<evidence type="ECO:0000313" key="15">
    <source>
        <dbReference type="Proteomes" id="UP000095185"/>
    </source>
</evidence>
<dbReference type="EMBL" id="CP017305">
    <property type="protein sequence ID" value="AOS83065.1"/>
    <property type="molecule type" value="Genomic_DNA"/>
</dbReference>
<dbReference type="Pfam" id="PF00580">
    <property type="entry name" value="UvrD-helicase"/>
    <property type="match status" value="1"/>
</dbReference>
<keyword evidence="3 12" id="KW-0378">Hydrolase</keyword>
<feature type="domain" description="UvrD-like helicase ATP-binding" evidence="13">
    <location>
        <begin position="1"/>
        <end position="270"/>
    </location>
</feature>
<evidence type="ECO:0000256" key="3">
    <source>
        <dbReference type="ARBA" id="ARBA00022801"/>
    </source>
</evidence>
<gene>
    <name evidence="14" type="ORF">BIU88_02230</name>
</gene>
<dbReference type="GO" id="GO:0043138">
    <property type="term" value="F:3'-5' DNA helicase activity"/>
    <property type="evidence" value="ECO:0007669"/>
    <property type="project" value="UniProtKB-EC"/>
</dbReference>
<dbReference type="RefSeq" id="WP_069808792.1">
    <property type="nucleotide sequence ID" value="NZ_CP017305.1"/>
</dbReference>
<dbReference type="GO" id="GO:0016887">
    <property type="term" value="F:ATP hydrolysis activity"/>
    <property type="evidence" value="ECO:0007669"/>
    <property type="project" value="RHEA"/>
</dbReference>
<keyword evidence="7" id="KW-0413">Isomerase</keyword>
<proteinExistence type="inferred from homology"/>
<dbReference type="PANTHER" id="PTHR11070:SF2">
    <property type="entry name" value="ATP-DEPENDENT DNA HELICASE SRS2"/>
    <property type="match status" value="1"/>
</dbReference>
<evidence type="ECO:0000256" key="11">
    <source>
        <dbReference type="ARBA" id="ARBA00048988"/>
    </source>
</evidence>
<keyword evidence="5 12" id="KW-0067">ATP-binding</keyword>
<dbReference type="Pfam" id="PF13361">
    <property type="entry name" value="UvrD_C"/>
    <property type="match status" value="1"/>
</dbReference>
<evidence type="ECO:0000259" key="13">
    <source>
        <dbReference type="PROSITE" id="PS51198"/>
    </source>
</evidence>
<dbReference type="SUPFAM" id="SSF52540">
    <property type="entry name" value="P-loop containing nucleoside triphosphate hydrolases"/>
    <property type="match status" value="1"/>
</dbReference>
<evidence type="ECO:0000256" key="9">
    <source>
        <dbReference type="ARBA" id="ARBA00034808"/>
    </source>
</evidence>
<dbReference type="EC" id="5.6.2.4" evidence="9"/>
<dbReference type="STRING" id="274537.BIU88_02230"/>
<dbReference type="GO" id="GO:0003677">
    <property type="term" value="F:DNA binding"/>
    <property type="evidence" value="ECO:0007669"/>
    <property type="project" value="UniProtKB-KW"/>
</dbReference>
<evidence type="ECO:0000256" key="1">
    <source>
        <dbReference type="ARBA" id="ARBA00009922"/>
    </source>
</evidence>
<comment type="catalytic activity">
    <reaction evidence="11">
        <text>ATP + H2O = ADP + phosphate + H(+)</text>
        <dbReference type="Rhea" id="RHEA:13065"/>
        <dbReference type="ChEBI" id="CHEBI:15377"/>
        <dbReference type="ChEBI" id="CHEBI:15378"/>
        <dbReference type="ChEBI" id="CHEBI:30616"/>
        <dbReference type="ChEBI" id="CHEBI:43474"/>
        <dbReference type="ChEBI" id="CHEBI:456216"/>
        <dbReference type="EC" id="5.6.2.4"/>
    </reaction>
</comment>
<keyword evidence="2 12" id="KW-0547">Nucleotide-binding</keyword>
<dbReference type="KEGG" id="clz:BIU88_02230"/>
<dbReference type="GO" id="GO:0005524">
    <property type="term" value="F:ATP binding"/>
    <property type="evidence" value="ECO:0007669"/>
    <property type="project" value="UniProtKB-UniRule"/>
</dbReference>
<dbReference type="PROSITE" id="PS51198">
    <property type="entry name" value="UVRD_HELICASE_ATP_BIND"/>
    <property type="match status" value="1"/>
</dbReference>
<organism evidence="14 15">
    <name type="scientific">Chlorobaculum limnaeum</name>
    <dbReference type="NCBI Taxonomy" id="274537"/>
    <lineage>
        <taxon>Bacteria</taxon>
        <taxon>Pseudomonadati</taxon>
        <taxon>Chlorobiota</taxon>
        <taxon>Chlorobiia</taxon>
        <taxon>Chlorobiales</taxon>
        <taxon>Chlorobiaceae</taxon>
        <taxon>Chlorobaculum</taxon>
    </lineage>
</organism>
<dbReference type="InterPro" id="IPR014017">
    <property type="entry name" value="DNA_helicase_UvrD-like_C"/>
</dbReference>
<evidence type="ECO:0000256" key="5">
    <source>
        <dbReference type="ARBA" id="ARBA00022840"/>
    </source>
</evidence>
<name>A0A1D8D0V9_CHLLM</name>
<comment type="catalytic activity">
    <reaction evidence="8">
        <text>Couples ATP hydrolysis with the unwinding of duplex DNA by translocating in the 3'-5' direction.</text>
        <dbReference type="EC" id="5.6.2.4"/>
    </reaction>
</comment>
<dbReference type="InterPro" id="IPR000212">
    <property type="entry name" value="DNA_helicase_UvrD/REP"/>
</dbReference>
<dbReference type="AlphaFoldDB" id="A0A1D8D0V9"/>
<evidence type="ECO:0000256" key="12">
    <source>
        <dbReference type="PROSITE-ProRule" id="PRU00560"/>
    </source>
</evidence>
<dbReference type="PANTHER" id="PTHR11070">
    <property type="entry name" value="UVRD / RECB / PCRA DNA HELICASE FAMILY MEMBER"/>
    <property type="match status" value="1"/>
</dbReference>
<evidence type="ECO:0000256" key="6">
    <source>
        <dbReference type="ARBA" id="ARBA00023125"/>
    </source>
</evidence>
<dbReference type="InterPro" id="IPR027417">
    <property type="entry name" value="P-loop_NTPase"/>
</dbReference>
<dbReference type="PROSITE" id="PS51257">
    <property type="entry name" value="PROKAR_LIPOPROTEIN"/>
    <property type="match status" value="1"/>
</dbReference>
<dbReference type="InterPro" id="IPR013986">
    <property type="entry name" value="DExx_box_DNA_helicase_dom_sf"/>
</dbReference>
<evidence type="ECO:0000256" key="2">
    <source>
        <dbReference type="ARBA" id="ARBA00022741"/>
    </source>
</evidence>
<comment type="similarity">
    <text evidence="1">Belongs to the helicase family. UvrD subfamily.</text>
</comment>
<accession>A0A1D8D0V9</accession>
<keyword evidence="4 12" id="KW-0347">Helicase</keyword>
<dbReference type="Gene3D" id="3.40.50.300">
    <property type="entry name" value="P-loop containing nucleotide triphosphate hydrolases"/>
    <property type="match status" value="2"/>
</dbReference>
<dbReference type="GO" id="GO:0000725">
    <property type="term" value="P:recombinational repair"/>
    <property type="evidence" value="ECO:0007669"/>
    <property type="project" value="TreeGrafter"/>
</dbReference>
<dbReference type="Gene3D" id="1.10.10.160">
    <property type="match status" value="1"/>
</dbReference>
<evidence type="ECO:0000256" key="7">
    <source>
        <dbReference type="ARBA" id="ARBA00023235"/>
    </source>
</evidence>
<evidence type="ECO:0000256" key="10">
    <source>
        <dbReference type="ARBA" id="ARBA00034923"/>
    </source>
</evidence>
<dbReference type="CDD" id="cd17932">
    <property type="entry name" value="DEXQc_UvrD"/>
    <property type="match status" value="1"/>
</dbReference>